<evidence type="ECO:0000313" key="2">
    <source>
        <dbReference type="EMBL" id="TFY56000.1"/>
    </source>
</evidence>
<protein>
    <submittedName>
        <fullName evidence="2">Uncharacterized protein</fullName>
    </submittedName>
</protein>
<dbReference type="AlphaFoldDB" id="A0A4Y9Y0X9"/>
<reference evidence="2 3" key="1">
    <citation type="submission" date="2019-01" db="EMBL/GenBank/DDBJ databases">
        <title>Genome sequencing of the rare red list fungi Fomitopsis rosea.</title>
        <authorList>
            <person name="Buettner E."/>
            <person name="Kellner H."/>
        </authorList>
    </citation>
    <scope>NUCLEOTIDE SEQUENCE [LARGE SCALE GENOMIC DNA]</scope>
    <source>
        <strain evidence="2 3">DSM 105464</strain>
    </source>
</reference>
<accession>A0A4Y9Y0X9</accession>
<feature type="region of interest" description="Disordered" evidence="1">
    <location>
        <begin position="220"/>
        <end position="273"/>
    </location>
</feature>
<dbReference type="STRING" id="34475.A0A4Y9Y0X9"/>
<comment type="caution">
    <text evidence="2">The sequence shown here is derived from an EMBL/GenBank/DDBJ whole genome shotgun (WGS) entry which is preliminary data.</text>
</comment>
<evidence type="ECO:0000256" key="1">
    <source>
        <dbReference type="SAM" id="MobiDB-lite"/>
    </source>
</evidence>
<dbReference type="EMBL" id="SEKV01000542">
    <property type="protein sequence ID" value="TFY56000.1"/>
    <property type="molecule type" value="Genomic_DNA"/>
</dbReference>
<dbReference type="Proteomes" id="UP000298390">
    <property type="component" value="Unassembled WGS sequence"/>
</dbReference>
<feature type="compositionally biased region" description="Low complexity" evidence="1">
    <location>
        <begin position="253"/>
        <end position="273"/>
    </location>
</feature>
<evidence type="ECO:0000313" key="3">
    <source>
        <dbReference type="Proteomes" id="UP000298390"/>
    </source>
</evidence>
<proteinExistence type="predicted"/>
<gene>
    <name evidence="2" type="ORF">EVJ58_g7901</name>
</gene>
<feature type="compositionally biased region" description="Basic and acidic residues" evidence="1">
    <location>
        <begin position="220"/>
        <end position="252"/>
    </location>
</feature>
<sequence>MQPTRLVKPRKQCGGRTLDLPNACESAADGRSATDIGVQWHLRLGRQRPMFARPLRQPCPPPALRHVRTYVVRLEPTVEYPNQPGPRKYNARKTYLYNKYTHLIESSPQKPVLLFMHSGFTVPRLINLRLDIAKAAARHASTPSLAGPSPAPAPEPPTLTFIRSSIFGVVLRDLTSLDKTTVVDFASEIEGGLAALSFPNLNPPQLNAILKMLEKTLRPPRQKTEAELAHERKLAERHSYPADDRNAYETHPPRSSRWPARSSRAGSSRRQAY</sequence>
<organism evidence="2 3">
    <name type="scientific">Rhodofomes roseus</name>
    <dbReference type="NCBI Taxonomy" id="34475"/>
    <lineage>
        <taxon>Eukaryota</taxon>
        <taxon>Fungi</taxon>
        <taxon>Dikarya</taxon>
        <taxon>Basidiomycota</taxon>
        <taxon>Agaricomycotina</taxon>
        <taxon>Agaricomycetes</taxon>
        <taxon>Polyporales</taxon>
        <taxon>Rhodofomes</taxon>
    </lineage>
</organism>
<name>A0A4Y9Y0X9_9APHY</name>